<evidence type="ECO:0000313" key="12">
    <source>
        <dbReference type="Proteomes" id="UP000620670"/>
    </source>
</evidence>
<keyword evidence="8" id="KW-0902">Two-component regulatory system</keyword>
<keyword evidence="12" id="KW-1185">Reference proteome</keyword>
<evidence type="ECO:0000259" key="10">
    <source>
        <dbReference type="Pfam" id="PF07730"/>
    </source>
</evidence>
<organism evidence="11 12">
    <name type="scientific">Microvirga splendida</name>
    <dbReference type="NCBI Taxonomy" id="2795727"/>
    <lineage>
        <taxon>Bacteria</taxon>
        <taxon>Pseudomonadati</taxon>
        <taxon>Pseudomonadota</taxon>
        <taxon>Alphaproteobacteria</taxon>
        <taxon>Hyphomicrobiales</taxon>
        <taxon>Methylobacteriaceae</taxon>
        <taxon>Microvirga</taxon>
    </lineage>
</organism>
<comment type="catalytic activity">
    <reaction evidence="1">
        <text>ATP + protein L-histidine = ADP + protein N-phospho-L-histidine.</text>
        <dbReference type="EC" id="2.7.13.3"/>
    </reaction>
</comment>
<feature type="domain" description="Signal transduction histidine kinase subgroup 3 dimerisation and phosphoacceptor" evidence="10">
    <location>
        <begin position="253"/>
        <end position="311"/>
    </location>
</feature>
<keyword evidence="9" id="KW-0812">Transmembrane</keyword>
<dbReference type="PANTHER" id="PTHR24421">
    <property type="entry name" value="NITRATE/NITRITE SENSOR PROTEIN NARX-RELATED"/>
    <property type="match status" value="1"/>
</dbReference>
<dbReference type="SUPFAM" id="SSF55874">
    <property type="entry name" value="ATPase domain of HSP90 chaperone/DNA topoisomerase II/histidine kinase"/>
    <property type="match status" value="1"/>
</dbReference>
<name>A0ABS0Y3R2_9HYPH</name>
<evidence type="ECO:0000256" key="1">
    <source>
        <dbReference type="ARBA" id="ARBA00000085"/>
    </source>
</evidence>
<comment type="caution">
    <text evidence="11">The sequence shown here is derived from an EMBL/GenBank/DDBJ whole genome shotgun (WGS) entry which is preliminary data.</text>
</comment>
<dbReference type="PANTHER" id="PTHR24421:SF10">
    <property type="entry name" value="NITRATE_NITRITE SENSOR PROTEIN NARQ"/>
    <property type="match status" value="1"/>
</dbReference>
<evidence type="ECO:0000256" key="2">
    <source>
        <dbReference type="ARBA" id="ARBA00012438"/>
    </source>
</evidence>
<keyword evidence="3" id="KW-0597">Phosphoprotein</keyword>
<keyword evidence="9" id="KW-0472">Membrane</keyword>
<dbReference type="EC" id="2.7.13.3" evidence="2"/>
<keyword evidence="4" id="KW-0808">Transferase</keyword>
<dbReference type="Gene3D" id="3.30.565.10">
    <property type="entry name" value="Histidine kinase-like ATPase, C-terminal domain"/>
    <property type="match status" value="1"/>
</dbReference>
<feature type="transmembrane region" description="Helical" evidence="9">
    <location>
        <begin position="6"/>
        <end position="27"/>
    </location>
</feature>
<evidence type="ECO:0000256" key="6">
    <source>
        <dbReference type="ARBA" id="ARBA00022777"/>
    </source>
</evidence>
<proteinExistence type="predicted"/>
<keyword evidence="6 11" id="KW-0418">Kinase</keyword>
<keyword evidence="9" id="KW-1133">Transmembrane helix</keyword>
<dbReference type="EMBL" id="JAELXT010000018">
    <property type="protein sequence ID" value="MBJ6126938.1"/>
    <property type="molecule type" value="Genomic_DNA"/>
</dbReference>
<dbReference type="Proteomes" id="UP000620670">
    <property type="component" value="Unassembled WGS sequence"/>
</dbReference>
<dbReference type="InterPro" id="IPR011712">
    <property type="entry name" value="Sig_transdc_His_kin_sub3_dim/P"/>
</dbReference>
<evidence type="ECO:0000256" key="4">
    <source>
        <dbReference type="ARBA" id="ARBA00022679"/>
    </source>
</evidence>
<evidence type="ECO:0000256" key="5">
    <source>
        <dbReference type="ARBA" id="ARBA00022741"/>
    </source>
</evidence>
<evidence type="ECO:0000256" key="7">
    <source>
        <dbReference type="ARBA" id="ARBA00022840"/>
    </source>
</evidence>
<gene>
    <name evidence="11" type="ORF">JAO75_16150</name>
</gene>
<keyword evidence="5" id="KW-0547">Nucleotide-binding</keyword>
<sequence>MSLTHQFALTGSVIMLVAMMAAGWFTAKIASKVTIENTASATALLLDSILEPLTQELATAEVLSVGQAAELDRYLGEDQFKQRFPYLEIWKASGRIAYSTTPGLAGQTFPPPDGLVRALEGQVSAQYADVFERSNLIRNISGKYLEIYVPLREDRSGRVIAVAEIHESSASLERELWWLRLKTWLAIGGATALIMTGLFGIVYRGNRLIRLQQRQLHERLVEIEHTSQHNQILKERAQRASGRVAELTENNLRRVGADLHDGPAQLIGLAALTVEHVRRAQTPAKREEELQLLNSVLSEALGDIRTMSKGLMLPEIEGLPLPDIIRRVVSDHERRTGTKVAVHCDEIPCALTYAIKICAYRFVQEGLNNAFRHAGGNGQLITCKLDGAALHLVMQDDGGIGPSGTVGRDFSLGLVGLRDRVESLGGVFCVSQRTSGGTRVEMTVVVAEASQDG</sequence>
<evidence type="ECO:0000256" key="9">
    <source>
        <dbReference type="SAM" id="Phobius"/>
    </source>
</evidence>
<protein>
    <recommendedName>
        <fullName evidence="2">histidine kinase</fullName>
        <ecNumber evidence="2">2.7.13.3</ecNumber>
    </recommendedName>
</protein>
<dbReference type="CDD" id="cd16917">
    <property type="entry name" value="HATPase_UhpB-NarQ-NarX-like"/>
    <property type="match status" value="1"/>
</dbReference>
<dbReference type="RefSeq" id="WP_199050163.1">
    <property type="nucleotide sequence ID" value="NZ_JAELXT010000018.1"/>
</dbReference>
<reference evidence="12" key="1">
    <citation type="submission" date="2020-12" db="EMBL/GenBank/DDBJ databases">
        <title>Hymenobacter sp.</title>
        <authorList>
            <person name="Kim M.K."/>
        </authorList>
    </citation>
    <scope>NUCLEOTIDE SEQUENCE [LARGE SCALE GENOMIC DNA]</scope>
    <source>
        <strain evidence="12">BT325</strain>
    </source>
</reference>
<dbReference type="InterPro" id="IPR050482">
    <property type="entry name" value="Sensor_HK_TwoCompSys"/>
</dbReference>
<evidence type="ECO:0000313" key="11">
    <source>
        <dbReference type="EMBL" id="MBJ6126938.1"/>
    </source>
</evidence>
<dbReference type="Pfam" id="PF07730">
    <property type="entry name" value="HisKA_3"/>
    <property type="match status" value="1"/>
</dbReference>
<evidence type="ECO:0000256" key="8">
    <source>
        <dbReference type="ARBA" id="ARBA00023012"/>
    </source>
</evidence>
<feature type="transmembrane region" description="Helical" evidence="9">
    <location>
        <begin position="184"/>
        <end position="203"/>
    </location>
</feature>
<evidence type="ECO:0000256" key="3">
    <source>
        <dbReference type="ARBA" id="ARBA00022553"/>
    </source>
</evidence>
<keyword evidence="7" id="KW-0067">ATP-binding</keyword>
<accession>A0ABS0Y3R2</accession>
<dbReference type="InterPro" id="IPR036890">
    <property type="entry name" value="HATPase_C_sf"/>
</dbReference>
<dbReference type="GO" id="GO:0016301">
    <property type="term" value="F:kinase activity"/>
    <property type="evidence" value="ECO:0007669"/>
    <property type="project" value="UniProtKB-KW"/>
</dbReference>